<reference evidence="3 4" key="1">
    <citation type="submission" date="2019-03" db="EMBL/GenBank/DDBJ databases">
        <title>Genomic Encyclopedia of Type Strains, Phase IV (KMG-IV): sequencing the most valuable type-strain genomes for metagenomic binning, comparative biology and taxonomic classification.</title>
        <authorList>
            <person name="Goeker M."/>
        </authorList>
    </citation>
    <scope>NUCLEOTIDE SEQUENCE [LARGE SCALE GENOMIC DNA]</scope>
    <source>
        <strain evidence="3 4">DSM 11901</strain>
    </source>
</reference>
<feature type="chain" id="PRO_5020910094" description="MYXO-CTERM domain-containing protein" evidence="2">
    <location>
        <begin position="35"/>
        <end position="70"/>
    </location>
</feature>
<protein>
    <recommendedName>
        <fullName evidence="5">MYXO-CTERM domain-containing protein</fullName>
    </recommendedName>
</protein>
<comment type="caution">
    <text evidence="3">The sequence shown here is derived from an EMBL/GenBank/DDBJ whole genome shotgun (WGS) entry which is preliminary data.</text>
</comment>
<evidence type="ECO:0000313" key="3">
    <source>
        <dbReference type="EMBL" id="TDP84851.1"/>
    </source>
</evidence>
<dbReference type="Proteomes" id="UP000294593">
    <property type="component" value="Unassembled WGS sequence"/>
</dbReference>
<feature type="transmembrane region" description="Helical" evidence="1">
    <location>
        <begin position="44"/>
        <end position="66"/>
    </location>
</feature>
<gene>
    <name evidence="3" type="ORF">EV672_103425</name>
</gene>
<evidence type="ECO:0000256" key="2">
    <source>
        <dbReference type="SAM" id="SignalP"/>
    </source>
</evidence>
<sequence length="70" mass="7605">MNGMDNPPRTTMKHRTLALSALLLYSLLAWPAWAHEGHSLSGTSHWHGTDVLGFVGAIAVAAVVWLQGRK</sequence>
<name>A0A4R6RET9_9BURK</name>
<dbReference type="EMBL" id="SNXW01000003">
    <property type="protein sequence ID" value="TDP84851.1"/>
    <property type="molecule type" value="Genomic_DNA"/>
</dbReference>
<proteinExistence type="predicted"/>
<evidence type="ECO:0000256" key="1">
    <source>
        <dbReference type="SAM" id="Phobius"/>
    </source>
</evidence>
<evidence type="ECO:0008006" key="5">
    <source>
        <dbReference type="Google" id="ProtNLM"/>
    </source>
</evidence>
<keyword evidence="2" id="KW-0732">Signal</keyword>
<organism evidence="3 4">
    <name type="scientific">Aquabacterium commune</name>
    <dbReference type="NCBI Taxonomy" id="70586"/>
    <lineage>
        <taxon>Bacteria</taxon>
        <taxon>Pseudomonadati</taxon>
        <taxon>Pseudomonadota</taxon>
        <taxon>Betaproteobacteria</taxon>
        <taxon>Burkholderiales</taxon>
        <taxon>Aquabacterium</taxon>
    </lineage>
</organism>
<keyword evidence="1" id="KW-1133">Transmembrane helix</keyword>
<keyword evidence="4" id="KW-1185">Reference proteome</keyword>
<keyword evidence="1" id="KW-0472">Membrane</keyword>
<evidence type="ECO:0000313" key="4">
    <source>
        <dbReference type="Proteomes" id="UP000294593"/>
    </source>
</evidence>
<keyword evidence="1" id="KW-0812">Transmembrane</keyword>
<dbReference type="AlphaFoldDB" id="A0A4R6RET9"/>
<feature type="signal peptide" evidence="2">
    <location>
        <begin position="1"/>
        <end position="34"/>
    </location>
</feature>
<accession>A0A4R6RET9</accession>